<dbReference type="SMART" id="SM00091">
    <property type="entry name" value="PAS"/>
    <property type="match status" value="2"/>
</dbReference>
<dbReference type="PRINTS" id="PR01590">
    <property type="entry name" value="HTHFIS"/>
</dbReference>
<dbReference type="CDD" id="cd00009">
    <property type="entry name" value="AAA"/>
    <property type="match status" value="1"/>
</dbReference>
<dbReference type="PROSITE" id="PS00675">
    <property type="entry name" value="SIGMA54_INTERACT_1"/>
    <property type="match status" value="1"/>
</dbReference>
<dbReference type="PROSITE" id="PS00676">
    <property type="entry name" value="SIGMA54_INTERACT_2"/>
    <property type="match status" value="1"/>
</dbReference>
<comment type="caution">
    <text evidence="9">The sequence shown here is derived from an EMBL/GenBank/DDBJ whole genome shotgun (WGS) entry which is preliminary data.</text>
</comment>
<keyword evidence="10" id="KW-1185">Reference proteome</keyword>
<dbReference type="Pfam" id="PF13426">
    <property type="entry name" value="PAS_9"/>
    <property type="match status" value="1"/>
</dbReference>
<dbReference type="Gene3D" id="1.10.8.60">
    <property type="match status" value="1"/>
</dbReference>
<dbReference type="FunFam" id="3.40.50.300:FF:000006">
    <property type="entry name" value="DNA-binding transcriptional regulator NtrC"/>
    <property type="match status" value="1"/>
</dbReference>
<dbReference type="Gene3D" id="3.30.450.20">
    <property type="entry name" value="PAS domain"/>
    <property type="match status" value="3"/>
</dbReference>
<dbReference type="eggNOG" id="COG3829">
    <property type="taxonomic scope" value="Bacteria"/>
</dbReference>
<evidence type="ECO:0000259" key="8">
    <source>
        <dbReference type="PROSITE" id="PS50113"/>
    </source>
</evidence>
<dbReference type="InterPro" id="IPR000014">
    <property type="entry name" value="PAS"/>
</dbReference>
<dbReference type="InterPro" id="IPR003593">
    <property type="entry name" value="AAA+_ATPase"/>
</dbReference>
<evidence type="ECO:0000256" key="4">
    <source>
        <dbReference type="ARBA" id="ARBA00023125"/>
    </source>
</evidence>
<dbReference type="NCBIfam" id="TIGR00229">
    <property type="entry name" value="sensory_box"/>
    <property type="match status" value="3"/>
</dbReference>
<dbReference type="GO" id="GO:0005524">
    <property type="term" value="F:ATP binding"/>
    <property type="evidence" value="ECO:0007669"/>
    <property type="project" value="UniProtKB-KW"/>
</dbReference>
<dbReference type="PANTHER" id="PTHR32071">
    <property type="entry name" value="TRANSCRIPTIONAL REGULATORY PROTEIN"/>
    <property type="match status" value="1"/>
</dbReference>
<evidence type="ECO:0000256" key="1">
    <source>
        <dbReference type="ARBA" id="ARBA00022741"/>
    </source>
</evidence>
<dbReference type="Gene3D" id="1.10.10.60">
    <property type="entry name" value="Homeodomain-like"/>
    <property type="match status" value="1"/>
</dbReference>
<dbReference type="Gene3D" id="3.40.50.300">
    <property type="entry name" value="P-loop containing nucleotide triphosphate hydrolases"/>
    <property type="match status" value="1"/>
</dbReference>
<dbReference type="Pfam" id="PF00989">
    <property type="entry name" value="PAS"/>
    <property type="match status" value="1"/>
</dbReference>
<dbReference type="InterPro" id="IPR002197">
    <property type="entry name" value="HTH_Fis"/>
</dbReference>
<keyword evidence="4" id="KW-0238">DNA-binding</keyword>
<evidence type="ECO:0000256" key="2">
    <source>
        <dbReference type="ARBA" id="ARBA00022840"/>
    </source>
</evidence>
<evidence type="ECO:0000313" key="9">
    <source>
        <dbReference type="EMBL" id="EPR34453.1"/>
    </source>
</evidence>
<dbReference type="PROSITE" id="PS50112">
    <property type="entry name" value="PAS"/>
    <property type="match status" value="1"/>
</dbReference>
<evidence type="ECO:0000259" key="6">
    <source>
        <dbReference type="PROSITE" id="PS50045"/>
    </source>
</evidence>
<keyword evidence="3" id="KW-0805">Transcription regulation</keyword>
<dbReference type="SUPFAM" id="SSF52540">
    <property type="entry name" value="P-loop containing nucleoside triphosphate hydrolases"/>
    <property type="match status" value="1"/>
</dbReference>
<dbReference type="GO" id="GO:0043565">
    <property type="term" value="F:sequence-specific DNA binding"/>
    <property type="evidence" value="ECO:0007669"/>
    <property type="project" value="InterPro"/>
</dbReference>
<dbReference type="InterPro" id="IPR025662">
    <property type="entry name" value="Sigma_54_int_dom_ATP-bd_1"/>
</dbReference>
<dbReference type="InterPro" id="IPR009057">
    <property type="entry name" value="Homeodomain-like_sf"/>
</dbReference>
<reference evidence="9 10" key="1">
    <citation type="journal article" date="2013" name="Genome Announc.">
        <title>Draft genome sequences for three mercury-methylating, sulfate-reducing bacteria.</title>
        <authorList>
            <person name="Brown S.D."/>
            <person name="Hurt R.A.Jr."/>
            <person name="Gilmour C.C."/>
            <person name="Elias D.A."/>
        </authorList>
    </citation>
    <scope>NUCLEOTIDE SEQUENCE [LARGE SCALE GENOMIC DNA]</scope>
    <source>
        <strain evidence="9 10">DSM 2059</strain>
    </source>
</reference>
<dbReference type="RefSeq" id="WP_020878382.1">
    <property type="nucleotide sequence ID" value="NZ_ATHJ01000115.1"/>
</dbReference>
<accession>S7UQ55</accession>
<dbReference type="InterPro" id="IPR027417">
    <property type="entry name" value="P-loop_NTPase"/>
</dbReference>
<dbReference type="PROSITE" id="PS50045">
    <property type="entry name" value="SIGMA54_INTERACT_4"/>
    <property type="match status" value="1"/>
</dbReference>
<dbReference type="PROSITE" id="PS50113">
    <property type="entry name" value="PAC"/>
    <property type="match status" value="2"/>
</dbReference>
<dbReference type="InterPro" id="IPR058031">
    <property type="entry name" value="AAA_lid_NorR"/>
</dbReference>
<keyword evidence="1" id="KW-0547">Nucleotide-binding</keyword>
<sequence>MTKYYGGDGDLFEHAPIGILRSTPEGRLIDANPALARMLGYDSVAEAASGIHPIAVDLARREELLSATSARKRLLDIESRFCKKDGGVMDALIHVRIVREKNGLPKHIVAFVEDVGDRKTLSRALAESRIRYRSVFENTGSATIIIEKDMTISLANTGFQKLTGYSRDEIEGRMKWSAIIADPEDLDRMTTYHFNRRKLAGHVPMEYEFILSGREGRRKHVVARVEMIAGTECSVASILDISSLKQARRSLLESESKLIGIVEAFEGFIYICSSDYRVSFMNRALKRFIGKDGTGECCYQTIYGLNAPCEWCEKKRVFTGETVTYEFRRPGDSRWCYAVSSPVLDREDGVTGQQTVVIDIHERKQAELAVKEKDAFLQKENQRLRSALKESRHFGNIVGKSPVMRHVYEMILRAGATDANVIIYGESGTGKELVARAIHDMSERGARRFVPVNCGAVPRDLMESEFFGYIKGGFTGADRDKPGFFDHAAGGTLFLDELGEISEDMQVKLLRVLEGGGYIPIGALESRRPDVRIIAATNRNLAELRRQGRIREDFFYRIHVIPIYLPPLCERREDIPLLADAFLKKYDPSGLVKFSSVELNMLHNYDWPGNVRELENTVQRYVSLNSLDFPGDPYRHGSASARSATDNARDTQGRLGDAVMDFEKKYVADILERCRWNRTEAAALLGIGRKTLYLKIKRLGIRRNS</sequence>
<dbReference type="InterPro" id="IPR001610">
    <property type="entry name" value="PAC"/>
</dbReference>
<dbReference type="Pfam" id="PF02954">
    <property type="entry name" value="HTH_8"/>
    <property type="match status" value="1"/>
</dbReference>
<dbReference type="InterPro" id="IPR002078">
    <property type="entry name" value="Sigma_54_int"/>
</dbReference>
<dbReference type="Pfam" id="PF00158">
    <property type="entry name" value="Sigma54_activat"/>
    <property type="match status" value="1"/>
</dbReference>
<keyword evidence="5" id="KW-0804">Transcription</keyword>
<dbReference type="EMBL" id="ATHJ01000115">
    <property type="protein sequence ID" value="EPR34453.1"/>
    <property type="molecule type" value="Genomic_DNA"/>
</dbReference>
<feature type="domain" description="Sigma-54 factor interaction" evidence="6">
    <location>
        <begin position="397"/>
        <end position="623"/>
    </location>
</feature>
<dbReference type="InterPro" id="IPR025943">
    <property type="entry name" value="Sigma_54_int_dom_ATP-bd_2"/>
</dbReference>
<dbReference type="AlphaFoldDB" id="S7UQ55"/>
<name>S7UQ55_DESML</name>
<feature type="domain" description="PAC" evidence="8">
    <location>
        <begin position="318"/>
        <end position="372"/>
    </location>
</feature>
<feature type="domain" description="PAS" evidence="7">
    <location>
        <begin position="128"/>
        <end position="202"/>
    </location>
</feature>
<dbReference type="Pfam" id="PF25601">
    <property type="entry name" value="AAA_lid_14"/>
    <property type="match status" value="1"/>
</dbReference>
<dbReference type="STRING" id="897.B2D07_01730"/>
<dbReference type="SUPFAM" id="SSF55785">
    <property type="entry name" value="PYP-like sensor domain (PAS domain)"/>
    <property type="match status" value="3"/>
</dbReference>
<evidence type="ECO:0000256" key="3">
    <source>
        <dbReference type="ARBA" id="ARBA00023015"/>
    </source>
</evidence>
<organism evidence="9 10">
    <name type="scientific">Desulfococcus multivorans DSM 2059</name>
    <dbReference type="NCBI Taxonomy" id="1121405"/>
    <lineage>
        <taxon>Bacteria</taxon>
        <taxon>Pseudomonadati</taxon>
        <taxon>Thermodesulfobacteriota</taxon>
        <taxon>Desulfobacteria</taxon>
        <taxon>Desulfobacterales</taxon>
        <taxon>Desulfococcaceae</taxon>
        <taxon>Desulfococcus</taxon>
    </lineage>
</organism>
<protein>
    <submittedName>
        <fullName evidence="9">Sigma54 specific transcriptional regulator with PAS/PAC sensor, Fis family</fullName>
    </submittedName>
</protein>
<dbReference type="InterPro" id="IPR013767">
    <property type="entry name" value="PAS_fold"/>
</dbReference>
<evidence type="ECO:0000259" key="7">
    <source>
        <dbReference type="PROSITE" id="PS50112"/>
    </source>
</evidence>
<dbReference type="InterPro" id="IPR025944">
    <property type="entry name" value="Sigma_54_int_dom_CS"/>
</dbReference>
<dbReference type="SMART" id="SM00382">
    <property type="entry name" value="AAA"/>
    <property type="match status" value="1"/>
</dbReference>
<keyword evidence="2" id="KW-0067">ATP-binding</keyword>
<feature type="domain" description="PAC" evidence="8">
    <location>
        <begin position="75"/>
        <end position="127"/>
    </location>
</feature>
<dbReference type="OrthoDB" id="5409901at2"/>
<gene>
    <name evidence="9" type="ORF">dsmv_3292</name>
</gene>
<dbReference type="CDD" id="cd00130">
    <property type="entry name" value="PAS"/>
    <property type="match status" value="2"/>
</dbReference>
<proteinExistence type="predicted"/>
<dbReference type="GO" id="GO:0006355">
    <property type="term" value="P:regulation of DNA-templated transcription"/>
    <property type="evidence" value="ECO:0007669"/>
    <property type="project" value="InterPro"/>
</dbReference>
<dbReference type="SUPFAM" id="SSF46689">
    <property type="entry name" value="Homeodomain-like"/>
    <property type="match status" value="1"/>
</dbReference>
<dbReference type="InterPro" id="IPR000700">
    <property type="entry name" value="PAS-assoc_C"/>
</dbReference>
<dbReference type="SMART" id="SM00086">
    <property type="entry name" value="PAC"/>
    <property type="match status" value="3"/>
</dbReference>
<dbReference type="PROSITE" id="PS00688">
    <property type="entry name" value="SIGMA54_INTERACT_3"/>
    <property type="match status" value="1"/>
</dbReference>
<dbReference type="Proteomes" id="UP000014977">
    <property type="component" value="Unassembled WGS sequence"/>
</dbReference>
<dbReference type="InterPro" id="IPR035965">
    <property type="entry name" value="PAS-like_dom_sf"/>
</dbReference>
<evidence type="ECO:0000313" key="10">
    <source>
        <dbReference type="Proteomes" id="UP000014977"/>
    </source>
</evidence>
<evidence type="ECO:0000256" key="5">
    <source>
        <dbReference type="ARBA" id="ARBA00023163"/>
    </source>
</evidence>
<dbReference type="Pfam" id="PF13188">
    <property type="entry name" value="PAS_8"/>
    <property type="match status" value="1"/>
</dbReference>